<comment type="activity regulation">
    <text evidence="10">Na(+) is not transported, but it plays an essential structural role and its presence is essential for fluoride channel function.</text>
</comment>
<comment type="subcellular location">
    <subcellularLocation>
        <location evidence="1 10">Cell membrane</location>
        <topology evidence="1 10">Multi-pass membrane protein</topology>
    </subcellularLocation>
</comment>
<dbReference type="AlphaFoldDB" id="A0A285U286"/>
<evidence type="ECO:0000256" key="8">
    <source>
        <dbReference type="ARBA" id="ARBA00035585"/>
    </source>
</evidence>
<dbReference type="GO" id="GO:0140114">
    <property type="term" value="P:cellular detoxification of fluoride"/>
    <property type="evidence" value="ECO:0007669"/>
    <property type="project" value="UniProtKB-UniRule"/>
</dbReference>
<dbReference type="HAMAP" id="MF_00454">
    <property type="entry name" value="FluC"/>
    <property type="match status" value="1"/>
</dbReference>
<dbReference type="GO" id="GO:0062054">
    <property type="term" value="F:fluoride channel activity"/>
    <property type="evidence" value="ECO:0007669"/>
    <property type="project" value="UniProtKB-UniRule"/>
</dbReference>
<evidence type="ECO:0000256" key="2">
    <source>
        <dbReference type="ARBA" id="ARBA00022475"/>
    </source>
</evidence>
<reference evidence="12" key="1">
    <citation type="submission" date="2017-08" db="EMBL/GenBank/DDBJ databases">
        <authorList>
            <person name="Varghese N."/>
            <person name="Submissions S."/>
        </authorList>
    </citation>
    <scope>NUCLEOTIDE SEQUENCE [LARGE SCALE GENOMIC DNA]</scope>
    <source>
        <strain evidence="12">JC23</strain>
    </source>
</reference>
<organism evidence="11 12">
    <name type="scientific">Ureibacillus acetophenoni</name>
    <dbReference type="NCBI Taxonomy" id="614649"/>
    <lineage>
        <taxon>Bacteria</taxon>
        <taxon>Bacillati</taxon>
        <taxon>Bacillota</taxon>
        <taxon>Bacilli</taxon>
        <taxon>Bacillales</taxon>
        <taxon>Caryophanaceae</taxon>
        <taxon>Ureibacillus</taxon>
    </lineage>
</organism>
<evidence type="ECO:0000256" key="7">
    <source>
        <dbReference type="ARBA" id="ARBA00035120"/>
    </source>
</evidence>
<dbReference type="OrthoDB" id="9815830at2"/>
<evidence type="ECO:0000256" key="6">
    <source>
        <dbReference type="ARBA" id="ARBA00023303"/>
    </source>
</evidence>
<gene>
    <name evidence="10" type="primary">fluC</name>
    <name evidence="10" type="synonym">crcB</name>
    <name evidence="11" type="ORF">SAMN05877842_10285</name>
</gene>
<protein>
    <recommendedName>
        <fullName evidence="10">Fluoride-specific ion channel FluC</fullName>
    </recommendedName>
</protein>
<feature type="transmembrane region" description="Helical" evidence="10">
    <location>
        <begin position="30"/>
        <end position="51"/>
    </location>
</feature>
<keyword evidence="10" id="KW-0813">Transport</keyword>
<keyword evidence="12" id="KW-1185">Reference proteome</keyword>
<dbReference type="NCBIfam" id="TIGR00494">
    <property type="entry name" value="crcB"/>
    <property type="match status" value="1"/>
</dbReference>
<evidence type="ECO:0000256" key="4">
    <source>
        <dbReference type="ARBA" id="ARBA00022989"/>
    </source>
</evidence>
<dbReference type="PANTHER" id="PTHR28259">
    <property type="entry name" value="FLUORIDE EXPORT PROTEIN 1-RELATED"/>
    <property type="match status" value="1"/>
</dbReference>
<dbReference type="InterPro" id="IPR003691">
    <property type="entry name" value="FluC"/>
</dbReference>
<dbReference type="Proteomes" id="UP000219252">
    <property type="component" value="Unassembled WGS sequence"/>
</dbReference>
<proteinExistence type="inferred from homology"/>
<keyword evidence="2 10" id="KW-1003">Cell membrane</keyword>
<feature type="transmembrane region" description="Helical" evidence="10">
    <location>
        <begin position="94"/>
        <end position="113"/>
    </location>
</feature>
<dbReference type="PANTHER" id="PTHR28259:SF1">
    <property type="entry name" value="FLUORIDE EXPORT PROTEIN 1-RELATED"/>
    <property type="match status" value="1"/>
</dbReference>
<dbReference type="GO" id="GO:0005886">
    <property type="term" value="C:plasma membrane"/>
    <property type="evidence" value="ECO:0007669"/>
    <property type="project" value="UniProtKB-SubCell"/>
</dbReference>
<feature type="binding site" evidence="10">
    <location>
        <position position="69"/>
    </location>
    <ligand>
        <name>Na(+)</name>
        <dbReference type="ChEBI" id="CHEBI:29101"/>
        <note>structural</note>
    </ligand>
</feature>
<accession>A0A285U286</accession>
<evidence type="ECO:0000256" key="5">
    <source>
        <dbReference type="ARBA" id="ARBA00023136"/>
    </source>
</evidence>
<keyword evidence="5 10" id="KW-0472">Membrane</keyword>
<name>A0A285U286_9BACL</name>
<dbReference type="EMBL" id="OBQC01000002">
    <property type="protein sequence ID" value="SOC36070.1"/>
    <property type="molecule type" value="Genomic_DNA"/>
</dbReference>
<dbReference type="GO" id="GO:0046872">
    <property type="term" value="F:metal ion binding"/>
    <property type="evidence" value="ECO:0007669"/>
    <property type="project" value="UniProtKB-KW"/>
</dbReference>
<keyword evidence="10" id="KW-0479">Metal-binding</keyword>
<evidence type="ECO:0000256" key="9">
    <source>
        <dbReference type="ARBA" id="ARBA00049940"/>
    </source>
</evidence>
<evidence type="ECO:0000313" key="12">
    <source>
        <dbReference type="Proteomes" id="UP000219252"/>
    </source>
</evidence>
<comment type="similarity">
    <text evidence="7 10">Belongs to the fluoride channel Fluc/FEX (TC 1.A.43) family.</text>
</comment>
<dbReference type="Pfam" id="PF02537">
    <property type="entry name" value="CRCB"/>
    <property type="match status" value="1"/>
</dbReference>
<keyword evidence="10" id="KW-0406">Ion transport</keyword>
<evidence type="ECO:0000256" key="3">
    <source>
        <dbReference type="ARBA" id="ARBA00022692"/>
    </source>
</evidence>
<keyword evidence="10" id="KW-0915">Sodium</keyword>
<keyword evidence="4 10" id="KW-1133">Transmembrane helix</keyword>
<evidence type="ECO:0000256" key="1">
    <source>
        <dbReference type="ARBA" id="ARBA00004651"/>
    </source>
</evidence>
<comment type="function">
    <text evidence="9 10">Fluoride-specific ion channel. Important for reducing fluoride concentration in the cell, thus reducing its toxicity.</text>
</comment>
<keyword evidence="3 10" id="KW-0812">Transmembrane</keyword>
<keyword evidence="6 10" id="KW-0407">Ion channel</keyword>
<feature type="transmembrane region" description="Helical" evidence="10">
    <location>
        <begin position="58"/>
        <end position="82"/>
    </location>
</feature>
<sequence length="114" mass="12474">MMEWIMIALGGGVGASLRYAVTVFITKLNYPVNYATVIVNLIGSFLLGLVIQKLNSELILTFLAIGVLGAFTTFSTFAFDLVKLFNEKYVTKTIIYLSITLVGGLAMFALGFYI</sequence>
<evidence type="ECO:0000313" key="11">
    <source>
        <dbReference type="EMBL" id="SOC36070.1"/>
    </source>
</evidence>
<feature type="binding site" evidence="10">
    <location>
        <position position="72"/>
    </location>
    <ligand>
        <name>Na(+)</name>
        <dbReference type="ChEBI" id="CHEBI:29101"/>
        <note>structural</note>
    </ligand>
</feature>
<evidence type="ECO:0000256" key="10">
    <source>
        <dbReference type="HAMAP-Rule" id="MF_00454"/>
    </source>
</evidence>
<comment type="catalytic activity">
    <reaction evidence="8">
        <text>fluoride(in) = fluoride(out)</text>
        <dbReference type="Rhea" id="RHEA:76159"/>
        <dbReference type="ChEBI" id="CHEBI:17051"/>
    </reaction>
    <physiologicalReaction direction="left-to-right" evidence="8">
        <dbReference type="Rhea" id="RHEA:76160"/>
    </physiologicalReaction>
</comment>